<dbReference type="Pfam" id="PF07690">
    <property type="entry name" value="MFS_1"/>
    <property type="match status" value="2"/>
</dbReference>
<gene>
    <name evidence="5" type="primary">HaOG208936</name>
    <name evidence="5" type="ORF">B5X24_HaOG208936</name>
</gene>
<dbReference type="InterPro" id="IPR011701">
    <property type="entry name" value="MFS"/>
</dbReference>
<feature type="transmembrane region" description="Helical" evidence="3">
    <location>
        <begin position="465"/>
        <end position="483"/>
    </location>
</feature>
<dbReference type="Proteomes" id="UP000249218">
    <property type="component" value="Unassembled WGS sequence"/>
</dbReference>
<accession>A0A2W1BF56</accession>
<feature type="transmembrane region" description="Helical" evidence="3">
    <location>
        <begin position="616"/>
        <end position="639"/>
    </location>
</feature>
<feature type="transmembrane region" description="Helical" evidence="3">
    <location>
        <begin position="57"/>
        <end position="79"/>
    </location>
</feature>
<keyword evidence="3" id="KW-0812">Transmembrane</keyword>
<feature type="transmembrane region" description="Helical" evidence="3">
    <location>
        <begin position="99"/>
        <end position="119"/>
    </location>
</feature>
<evidence type="ECO:0000256" key="1">
    <source>
        <dbReference type="ARBA" id="ARBA00004141"/>
    </source>
</evidence>
<dbReference type="PANTHER" id="PTHR11360">
    <property type="entry name" value="MONOCARBOXYLATE TRANSPORTER"/>
    <property type="match status" value="1"/>
</dbReference>
<dbReference type="InterPro" id="IPR050327">
    <property type="entry name" value="Proton-linked_MCT"/>
</dbReference>
<evidence type="ECO:0000313" key="6">
    <source>
        <dbReference type="Proteomes" id="UP000249218"/>
    </source>
</evidence>
<dbReference type="OrthoDB" id="6509908at2759"/>
<feature type="transmembrane region" description="Helical" evidence="3">
    <location>
        <begin position="213"/>
        <end position="231"/>
    </location>
</feature>
<organism evidence="5 6">
    <name type="scientific">Helicoverpa armigera</name>
    <name type="common">Cotton bollworm</name>
    <name type="synonym">Heliothis armigera</name>
    <dbReference type="NCBI Taxonomy" id="29058"/>
    <lineage>
        <taxon>Eukaryota</taxon>
        <taxon>Metazoa</taxon>
        <taxon>Ecdysozoa</taxon>
        <taxon>Arthropoda</taxon>
        <taxon>Hexapoda</taxon>
        <taxon>Insecta</taxon>
        <taxon>Pterygota</taxon>
        <taxon>Neoptera</taxon>
        <taxon>Endopterygota</taxon>
        <taxon>Lepidoptera</taxon>
        <taxon>Glossata</taxon>
        <taxon>Ditrysia</taxon>
        <taxon>Noctuoidea</taxon>
        <taxon>Noctuidae</taxon>
        <taxon>Heliothinae</taxon>
        <taxon>Helicoverpa</taxon>
    </lineage>
</organism>
<feature type="domain" description="Major facilitator superfamily (MFS) profile" evidence="4">
    <location>
        <begin position="61"/>
        <end position="644"/>
    </location>
</feature>
<keyword evidence="3" id="KW-0472">Membrane</keyword>
<feature type="transmembrane region" description="Helical" evidence="3">
    <location>
        <begin position="503"/>
        <end position="523"/>
    </location>
</feature>
<dbReference type="GO" id="GO:0016020">
    <property type="term" value="C:membrane"/>
    <property type="evidence" value="ECO:0007669"/>
    <property type="project" value="UniProtKB-SubCell"/>
</dbReference>
<dbReference type="InterPro" id="IPR036259">
    <property type="entry name" value="MFS_trans_sf"/>
</dbReference>
<keyword evidence="6" id="KW-1185">Reference proteome</keyword>
<evidence type="ECO:0000259" key="4">
    <source>
        <dbReference type="PROSITE" id="PS50850"/>
    </source>
</evidence>
<feature type="region of interest" description="Disordered" evidence="2">
    <location>
        <begin position="648"/>
        <end position="668"/>
    </location>
</feature>
<reference evidence="5 6" key="1">
    <citation type="journal article" date="2017" name="BMC Biol.">
        <title>Genomic innovations, transcriptional plasticity and gene loss underlying the evolution and divergence of two highly polyphagous and invasive Helicoverpa pest species.</title>
        <authorList>
            <person name="Pearce S.L."/>
            <person name="Clarke D.F."/>
            <person name="East P.D."/>
            <person name="Elfekih S."/>
            <person name="Gordon K.H."/>
            <person name="Jermiin L.S."/>
            <person name="McGaughran A."/>
            <person name="Oakeshott J.G."/>
            <person name="Papanikolaou A."/>
            <person name="Perera O.P."/>
            <person name="Rane R.V."/>
            <person name="Richards S."/>
            <person name="Tay W.T."/>
            <person name="Walsh T.K."/>
            <person name="Anderson A."/>
            <person name="Anderson C.J."/>
            <person name="Asgari S."/>
            <person name="Board P.G."/>
            <person name="Bretschneider A."/>
            <person name="Campbell P.M."/>
            <person name="Chertemps T."/>
            <person name="Christeller J.T."/>
            <person name="Coppin C.W."/>
            <person name="Downes S.J."/>
            <person name="Duan G."/>
            <person name="Farnsworth C.A."/>
            <person name="Good R.T."/>
            <person name="Han L.B."/>
            <person name="Han Y.C."/>
            <person name="Hatje K."/>
            <person name="Horne I."/>
            <person name="Huang Y.P."/>
            <person name="Hughes D.S."/>
            <person name="Jacquin-Joly E."/>
            <person name="James W."/>
            <person name="Jhangiani S."/>
            <person name="Kollmar M."/>
            <person name="Kuwar S.S."/>
            <person name="Li S."/>
            <person name="Liu N.Y."/>
            <person name="Maibeche M.T."/>
            <person name="Miller J.R."/>
            <person name="Montagne N."/>
            <person name="Perry T."/>
            <person name="Qu J."/>
            <person name="Song S.V."/>
            <person name="Sutton G.G."/>
            <person name="Vogel H."/>
            <person name="Walenz B.P."/>
            <person name="Xu W."/>
            <person name="Zhang H.J."/>
            <person name="Zou Z."/>
            <person name="Batterham P."/>
            <person name="Edwards O.R."/>
            <person name="Feyereisen R."/>
            <person name="Gibbs R.A."/>
            <person name="Heckel D.G."/>
            <person name="McGrath A."/>
            <person name="Robin C."/>
            <person name="Scherer S.E."/>
            <person name="Worley K.C."/>
            <person name="Wu Y.D."/>
        </authorList>
    </citation>
    <scope>NUCLEOTIDE SEQUENCE [LARGE SCALE GENOMIC DNA]</scope>
    <source>
        <strain evidence="5">Harm_GR_Male_#8</strain>
        <tissue evidence="5">Whole organism</tissue>
    </source>
</reference>
<dbReference type="InterPro" id="IPR020846">
    <property type="entry name" value="MFS_dom"/>
</dbReference>
<dbReference type="PANTHER" id="PTHR11360:SF284">
    <property type="entry name" value="EG:103B4.3 PROTEIN-RELATED"/>
    <property type="match status" value="1"/>
</dbReference>
<feature type="transmembrane region" description="Helical" evidence="3">
    <location>
        <begin position="530"/>
        <end position="549"/>
    </location>
</feature>
<feature type="transmembrane region" description="Helical" evidence="3">
    <location>
        <begin position="184"/>
        <end position="207"/>
    </location>
</feature>
<dbReference type="PROSITE" id="PS50850">
    <property type="entry name" value="MFS"/>
    <property type="match status" value="1"/>
</dbReference>
<sequence length="668" mass="72559">MPPKAGTAKPTGIKKSIIVPSKVYTKDSSSTIKPEDIEGVEETEITAQISVPTEGGWGWVVVAASFLTIFLLDGVYFTFGSIYHDMCDDLKVGESVVALVNSVAVAVYFMGGPLVSALINRFGFRAVCMTGSIISASALLCTYFVVDFVTILILYGLFGGFGACLCSMGSGLVVGFYFEKLRSLAMAISSIGSSIGIMIMFTVNSYIVKLAGWRLLVLMQSGLVGLIYFLAMTFRPLLSLTVTTVVDEPTRTVAYLPSLAAIKAAPSKTKREGVMPSAAERLFSAVSNAHFPTAAAVIGESTVPTPTQAGPSTAVASRLTLTAQGPQSGISRRQLKQVQSLISKSKSRVSVKDDNAEKAIEININIEEPIKRSVFQRLFHWEEHVPQARPMYRDDAFYDGRLDKLPAYQKSKMETAPEARTGLEYQMAVSRAVTAADLSEKRGVFTTAVRRILATMMDPKLLRRLSFILLCTSGFFTYLGYLVPYVFLPDRAKSEGIDPAHCSIFVSVIGFANALGRLTIGALAMKLNPVYLYMAVCLISGTAIISFNFSFNLYYVYVICILFGFHIASLSCVRSVVLVHLFGLDMLTNATGIMIMFQGLGSLISTPLSSILKNSFGYSVSFYVAGTLVLIGGIVLIPVKKLNEREKKKMSMKDVPPKQPTITTTKDQ</sequence>
<evidence type="ECO:0000256" key="2">
    <source>
        <dbReference type="SAM" id="MobiDB-lite"/>
    </source>
</evidence>
<evidence type="ECO:0000256" key="3">
    <source>
        <dbReference type="SAM" id="Phobius"/>
    </source>
</evidence>
<protein>
    <recommendedName>
        <fullName evidence="4">Major facilitator superfamily (MFS) profile domain-containing protein</fullName>
    </recommendedName>
</protein>
<dbReference type="SUPFAM" id="SSF103473">
    <property type="entry name" value="MFS general substrate transporter"/>
    <property type="match status" value="1"/>
</dbReference>
<feature type="transmembrane region" description="Helical" evidence="3">
    <location>
        <begin position="126"/>
        <end position="146"/>
    </location>
</feature>
<keyword evidence="3" id="KW-1133">Transmembrane helix</keyword>
<feature type="transmembrane region" description="Helical" evidence="3">
    <location>
        <begin position="555"/>
        <end position="579"/>
    </location>
</feature>
<name>A0A2W1BF56_HELAM</name>
<proteinExistence type="predicted"/>
<dbReference type="EMBL" id="KZ150089">
    <property type="protein sequence ID" value="PZC73712.1"/>
    <property type="molecule type" value="Genomic_DNA"/>
</dbReference>
<dbReference type="Gene3D" id="1.20.1250.20">
    <property type="entry name" value="MFS general substrate transporter like domains"/>
    <property type="match status" value="2"/>
</dbReference>
<evidence type="ECO:0000313" key="5">
    <source>
        <dbReference type="EMBL" id="PZC73712.1"/>
    </source>
</evidence>
<dbReference type="AlphaFoldDB" id="A0A2W1BF56"/>
<feature type="transmembrane region" description="Helical" evidence="3">
    <location>
        <begin position="586"/>
        <end position="604"/>
    </location>
</feature>
<dbReference type="GO" id="GO:0008028">
    <property type="term" value="F:monocarboxylic acid transmembrane transporter activity"/>
    <property type="evidence" value="ECO:0007669"/>
    <property type="project" value="TreeGrafter"/>
</dbReference>
<comment type="subcellular location">
    <subcellularLocation>
        <location evidence="1">Membrane</location>
        <topology evidence="1">Multi-pass membrane protein</topology>
    </subcellularLocation>
</comment>
<feature type="transmembrane region" description="Helical" evidence="3">
    <location>
        <begin position="152"/>
        <end position="177"/>
    </location>
</feature>